<feature type="domain" description="BD-FAE-like" evidence="3">
    <location>
        <begin position="57"/>
        <end position="256"/>
    </location>
</feature>
<feature type="signal peptide" evidence="2">
    <location>
        <begin position="1"/>
        <end position="20"/>
    </location>
</feature>
<dbReference type="Proteomes" id="UP000541352">
    <property type="component" value="Unassembled WGS sequence"/>
</dbReference>
<proteinExistence type="predicted"/>
<evidence type="ECO:0000256" key="2">
    <source>
        <dbReference type="SAM" id="SignalP"/>
    </source>
</evidence>
<evidence type="ECO:0000313" key="5">
    <source>
        <dbReference type="Proteomes" id="UP000541352"/>
    </source>
</evidence>
<comment type="caution">
    <text evidence="4">The sequence shown here is derived from an EMBL/GenBank/DDBJ whole genome shotgun (WGS) entry which is preliminary data.</text>
</comment>
<dbReference type="InterPro" id="IPR029058">
    <property type="entry name" value="AB_hydrolase_fold"/>
</dbReference>
<dbReference type="PANTHER" id="PTHR48081:SF6">
    <property type="entry name" value="PEPTIDASE S9 PROLYL OLIGOPEPTIDASE CATALYTIC DOMAIN-CONTAINING PROTEIN"/>
    <property type="match status" value="1"/>
</dbReference>
<dbReference type="RefSeq" id="WP_183972002.1">
    <property type="nucleotide sequence ID" value="NZ_JACIBY010000002.1"/>
</dbReference>
<dbReference type="SUPFAM" id="SSF53474">
    <property type="entry name" value="alpha/beta-Hydrolases"/>
    <property type="match status" value="1"/>
</dbReference>
<keyword evidence="1" id="KW-0378">Hydrolase</keyword>
<name>A0A7W5ZHJ4_9BACT</name>
<sequence length="297" mass="32491">MLRFVFLSLFFCISTFVSIAQQEIPLYAGAIPNAKEATNEEKRTASQIVSNVSVPTLSVFLPPKDKATGTAVVICPGGGYGVLVIKREGYDVAEEFTKRGIAAFVLKYRLPSERTMIDPSIGPLQDAQQAIKTVRERAAEWNINPQKIGIMGFSAGGHLASTAGTHFERTVLPNPQGTSLRPDFLVLVYPVISFADGVGHKGSGVNLLGKNASAEQLTRYSNDLQVTQNTPPAFITHASDDTVVPVKNSLLFYEALQKNRILSDLHIYAKGEHGYLKTPSFDEWFGRCLHWLTTSGF</sequence>
<accession>A0A7W5ZHJ4</accession>
<dbReference type="GO" id="GO:0016787">
    <property type="term" value="F:hydrolase activity"/>
    <property type="evidence" value="ECO:0007669"/>
    <property type="project" value="UniProtKB-KW"/>
</dbReference>
<evidence type="ECO:0000256" key="1">
    <source>
        <dbReference type="ARBA" id="ARBA00022801"/>
    </source>
</evidence>
<dbReference type="InterPro" id="IPR050300">
    <property type="entry name" value="GDXG_lipolytic_enzyme"/>
</dbReference>
<keyword evidence="2" id="KW-0732">Signal</keyword>
<dbReference type="AlphaFoldDB" id="A0A7W5ZHJ4"/>
<dbReference type="InterPro" id="IPR049492">
    <property type="entry name" value="BD-FAE-like_dom"/>
</dbReference>
<evidence type="ECO:0000313" key="4">
    <source>
        <dbReference type="EMBL" id="MBB3837260.1"/>
    </source>
</evidence>
<dbReference type="Gene3D" id="3.40.50.1820">
    <property type="entry name" value="alpha/beta hydrolase"/>
    <property type="match status" value="1"/>
</dbReference>
<organism evidence="4 5">
    <name type="scientific">Runella defluvii</name>
    <dbReference type="NCBI Taxonomy" id="370973"/>
    <lineage>
        <taxon>Bacteria</taxon>
        <taxon>Pseudomonadati</taxon>
        <taxon>Bacteroidota</taxon>
        <taxon>Cytophagia</taxon>
        <taxon>Cytophagales</taxon>
        <taxon>Spirosomataceae</taxon>
        <taxon>Runella</taxon>
    </lineage>
</organism>
<gene>
    <name evidence="4" type="ORF">FHS57_001254</name>
</gene>
<dbReference type="EMBL" id="JACIBY010000002">
    <property type="protein sequence ID" value="MBB3837260.1"/>
    <property type="molecule type" value="Genomic_DNA"/>
</dbReference>
<evidence type="ECO:0000259" key="3">
    <source>
        <dbReference type="Pfam" id="PF20434"/>
    </source>
</evidence>
<feature type="chain" id="PRO_5030801909" evidence="2">
    <location>
        <begin position="21"/>
        <end position="297"/>
    </location>
</feature>
<keyword evidence="5" id="KW-1185">Reference proteome</keyword>
<reference evidence="4 5" key="1">
    <citation type="submission" date="2020-08" db="EMBL/GenBank/DDBJ databases">
        <title>Genomic Encyclopedia of Type Strains, Phase IV (KMG-IV): sequencing the most valuable type-strain genomes for metagenomic binning, comparative biology and taxonomic classification.</title>
        <authorList>
            <person name="Goeker M."/>
        </authorList>
    </citation>
    <scope>NUCLEOTIDE SEQUENCE [LARGE SCALE GENOMIC DNA]</scope>
    <source>
        <strain evidence="4 5">DSM 17976</strain>
    </source>
</reference>
<dbReference type="PANTHER" id="PTHR48081">
    <property type="entry name" value="AB HYDROLASE SUPERFAMILY PROTEIN C4A8.06C"/>
    <property type="match status" value="1"/>
</dbReference>
<protein>
    <submittedName>
        <fullName evidence="4">Acetyl esterase/lipase</fullName>
    </submittedName>
</protein>
<dbReference type="Pfam" id="PF20434">
    <property type="entry name" value="BD-FAE"/>
    <property type="match status" value="1"/>
</dbReference>